<sequence length="146" mass="15602">MTPLEVSLARIVAAAPDTDDWWLIGSVAARLSGIDLEPQDVDVLGSRTTIEAFARNLGGGVVAGSGSERFRSTPFVRIEIDGGLPVELMGDLHVNSGGWTPLRVKTRVALTTAAGTVYAPSLAEQADIFEAFGRHKDLTKARLIRM</sequence>
<proteinExistence type="predicted"/>
<organism evidence="1 2">
    <name type="scientific">Asticcacaulis biprosthecium C19</name>
    <dbReference type="NCBI Taxonomy" id="715226"/>
    <lineage>
        <taxon>Bacteria</taxon>
        <taxon>Pseudomonadati</taxon>
        <taxon>Pseudomonadota</taxon>
        <taxon>Alphaproteobacteria</taxon>
        <taxon>Caulobacterales</taxon>
        <taxon>Caulobacteraceae</taxon>
        <taxon>Asticcacaulis</taxon>
    </lineage>
</organism>
<accession>F4QGU7</accession>
<dbReference type="SUPFAM" id="SSF81301">
    <property type="entry name" value="Nucleotidyltransferase"/>
    <property type="match status" value="1"/>
</dbReference>
<evidence type="ECO:0000313" key="2">
    <source>
        <dbReference type="Proteomes" id="UP000006512"/>
    </source>
</evidence>
<dbReference type="eggNOG" id="ENOG5032ZDJ">
    <property type="taxonomic scope" value="Bacteria"/>
</dbReference>
<evidence type="ECO:0000313" key="1">
    <source>
        <dbReference type="EMBL" id="EGF92549.1"/>
    </source>
</evidence>
<dbReference type="HOGENOM" id="CLU_1782904_0_0_5"/>
<protein>
    <submittedName>
        <fullName evidence="1">Uncharacterized protein</fullName>
    </submittedName>
</protein>
<dbReference type="AlphaFoldDB" id="F4QGU7"/>
<name>F4QGU7_9CAUL</name>
<dbReference type="EMBL" id="GL883077">
    <property type="protein sequence ID" value="EGF92549.1"/>
    <property type="molecule type" value="Genomic_DNA"/>
</dbReference>
<dbReference type="STRING" id="715226.ABI_09860"/>
<keyword evidence="2" id="KW-1185">Reference proteome</keyword>
<dbReference type="Gene3D" id="3.30.460.40">
    <property type="match status" value="1"/>
</dbReference>
<dbReference type="InterPro" id="IPR043519">
    <property type="entry name" value="NT_sf"/>
</dbReference>
<reference evidence="2" key="1">
    <citation type="submission" date="2011-03" db="EMBL/GenBank/DDBJ databases">
        <title>Draft genome sequence of Brevundimonas diminuta.</title>
        <authorList>
            <person name="Brown P.J.B."/>
            <person name="Buechlein A."/>
            <person name="Hemmerich C."/>
            <person name="Brun Y.V."/>
        </authorList>
    </citation>
    <scope>NUCLEOTIDE SEQUENCE [LARGE SCALE GENOMIC DNA]</scope>
    <source>
        <strain evidence="2">C19</strain>
    </source>
</reference>
<dbReference type="Proteomes" id="UP000006512">
    <property type="component" value="Unassembled WGS sequence"/>
</dbReference>
<gene>
    <name evidence="1" type="ORF">ABI_09860</name>
</gene>